<keyword evidence="5" id="KW-0547">Nucleotide-binding</keyword>
<dbReference type="PANTHER" id="PTHR30195">
    <property type="entry name" value="TYPE I SITE-SPECIFIC DEOXYRIBONUCLEASE PROTEIN SUBUNIT M AND R"/>
    <property type="match status" value="1"/>
</dbReference>
<organism evidence="12 13">
    <name type="scientific">Methanosalsum zhilinae (strain DSM 4017 / NBRC 107636 / OCM 62 / WeN5)</name>
    <name type="common">Methanohalophilus zhilinae</name>
    <dbReference type="NCBI Taxonomy" id="679901"/>
    <lineage>
        <taxon>Archaea</taxon>
        <taxon>Methanobacteriati</taxon>
        <taxon>Methanobacteriota</taxon>
        <taxon>Stenosarchaea group</taxon>
        <taxon>Methanomicrobia</taxon>
        <taxon>Methanosarcinales</taxon>
        <taxon>Methanosarcinaceae</taxon>
        <taxon>Methanosalsum</taxon>
    </lineage>
</organism>
<dbReference type="GO" id="GO:0005524">
    <property type="term" value="F:ATP binding"/>
    <property type="evidence" value="ECO:0007669"/>
    <property type="project" value="UniProtKB-KW"/>
</dbReference>
<comment type="catalytic activity">
    <reaction evidence="1">
        <text>Endonucleolytic cleavage of DNA to give random double-stranded fragments with terminal 5'-phosphates, ATP is simultaneously hydrolyzed.</text>
        <dbReference type="EC" id="3.1.21.3"/>
    </reaction>
</comment>
<dbReference type="InterPro" id="IPR027417">
    <property type="entry name" value="P-loop_NTPase"/>
</dbReference>
<keyword evidence="4" id="KW-0540">Nuclease</keyword>
<keyword evidence="8" id="KW-0378">Hydrolase</keyword>
<keyword evidence="10" id="KW-0238">DNA-binding</keyword>
<evidence type="ECO:0000259" key="11">
    <source>
        <dbReference type="PROSITE" id="PS51192"/>
    </source>
</evidence>
<dbReference type="KEGG" id="mzh:Mzhil_1435"/>
<dbReference type="RefSeq" id="WP_013898716.1">
    <property type="nucleotide sequence ID" value="NC_015676.1"/>
</dbReference>
<reference evidence="12" key="1">
    <citation type="submission" date="2010-07" db="EMBL/GenBank/DDBJ databases">
        <title>The complete genome of Methanosalsum zhilinae DSM 4017.</title>
        <authorList>
            <consortium name="US DOE Joint Genome Institute (JGI-PGF)"/>
            <person name="Lucas S."/>
            <person name="Copeland A."/>
            <person name="Lapidus A."/>
            <person name="Glavina del Rio T."/>
            <person name="Dalin E."/>
            <person name="Tice H."/>
            <person name="Bruce D."/>
            <person name="Goodwin L."/>
            <person name="Pitluck S."/>
            <person name="Kyrpides N."/>
            <person name="Mavromatis K."/>
            <person name="Ovchinnikova G."/>
            <person name="Daligault H."/>
            <person name="Detter J.C."/>
            <person name="Han C."/>
            <person name="Tapia R."/>
            <person name="Larimer F."/>
            <person name="Land M."/>
            <person name="Hauser L."/>
            <person name="Markowitz V."/>
            <person name="Cheng J.-F."/>
            <person name="Hugenholtz P."/>
            <person name="Woyke T."/>
            <person name="Wu D."/>
            <person name="Spring S."/>
            <person name="Schueler E."/>
            <person name="Brambilla E."/>
            <person name="Klenk H.-P."/>
            <person name="Eisen J.A."/>
        </authorList>
    </citation>
    <scope>NUCLEOTIDE SEQUENCE</scope>
    <source>
        <strain evidence="12">DSM 4017</strain>
    </source>
</reference>
<dbReference type="HOGENOM" id="CLU_005762_1_0_2"/>
<gene>
    <name evidence="12" type="ordered locus">Mzhil_1435</name>
</gene>
<dbReference type="Pfam" id="PF22679">
    <property type="entry name" value="T1R_D3-like"/>
    <property type="match status" value="1"/>
</dbReference>
<evidence type="ECO:0000256" key="10">
    <source>
        <dbReference type="ARBA" id="ARBA00023125"/>
    </source>
</evidence>
<evidence type="ECO:0000256" key="4">
    <source>
        <dbReference type="ARBA" id="ARBA00022722"/>
    </source>
</evidence>
<dbReference type="InterPro" id="IPR021810">
    <property type="entry name" value="T1RH-like_C"/>
</dbReference>
<evidence type="ECO:0000256" key="7">
    <source>
        <dbReference type="ARBA" id="ARBA00022759"/>
    </source>
</evidence>
<dbReference type="Gene3D" id="3.40.50.300">
    <property type="entry name" value="P-loop containing nucleotide triphosphate hydrolases"/>
    <property type="match status" value="2"/>
</dbReference>
<dbReference type="SUPFAM" id="SSF52540">
    <property type="entry name" value="P-loop containing nucleoside triphosphate hydrolases"/>
    <property type="match status" value="2"/>
</dbReference>
<dbReference type="InterPro" id="IPR051268">
    <property type="entry name" value="Type-I_R_enzyme_R_subunit"/>
</dbReference>
<proteinExistence type="inferred from homology"/>
<dbReference type="OrthoDB" id="11429at2157"/>
<dbReference type="GeneID" id="10823072"/>
<sequence length="1054" mass="120245">MVIPSIITESEIEEHALHLLDELGYECIYGPEISPGGNLVERMDYSDVILRNRLQDAIEKINPSIPEKAREEAIEKLLQPSAQDLVFNNHEFHNHIKNGIDVAYESGNETYYDKVYPVDFNCLTNNDFLAVNQFTVLDGEHKRRPDLILFVNGLPLVVMELKRPDNYTDDSDLIDEAYDQLQTYKKEIPNLLRFNEILVISDGQDAKAGTLTSNSNFFAPWKHENDNKFSTEPEITTLINNMCLPEVLIDIVQNFILFEDDNGVLLKKIARYHQYYAVNKAVHSTKVAVSPEGDKRCGVVWHTTGAGKSMEMVFYTQKISRDTTLENPTVVVITDRNDLDDQLYDTFSRCITYLGQTPIQAETSKDLMDKLTRKSGGIVFTTLQKFSPDEDKYPLLSERKNIIVLADEAHRSQYGLGAKINRNTGEKSYGFAKYLRDALPNASFIGFTGTPIELSDKSTKAIFGDYIDIYDIEQSLHDQVTVPISYESRLANLKLLTNDLEKLDAGFNEITDGEESERIEKLKSKESSVEAILTTPENMDKIANDIINHFESRSKAMDGKAMIVTMSRHMAAQLYESIIKYRPDWHDEDDAKGQIKVIITGKASETELIDHIRPKQKQKQIQQRMKDPEDELKIVIVCDMWLTGFDVPCLTTMYFLKYLKGHNIIQAISRVNRVYLDKPGGLVVDYVGILYDLKHALKQYTESGGKGLLAEDQQVAVDYMQEKYEQINGMLHGFDYSRVFKVPAGEKLEIVREGADFILQKDILINQEVDQKIRPKGDKDYTRKQFIKFTTELSKAFALASPRPETEAIRDELGYFQSVKSVLISLDRKKKGYKSTKELKTAVRQLVRDTVKTGEIIDVFDFMNMKKEGIGILDEKFLNEVKRMPQKNLAAELLEKLLNDKIKAYSKKNIIRSSMFSEKLQQSVNSYRNKNITNIAVVEELIKLAHEIRNEEQREGNLGLSTEEIAFYDALVENGSAVEQLGDEQLKKIATELVEVIHKNAGVDWTARKTVKAKLRLKVKKLLKKYKYPPDQQKAAVELILKQAHTSAEQVAVF</sequence>
<dbReference type="GO" id="GO:0009035">
    <property type="term" value="F:type I site-specific deoxyribonuclease activity"/>
    <property type="evidence" value="ECO:0007669"/>
    <property type="project" value="UniProtKB-EC"/>
</dbReference>
<evidence type="ECO:0000256" key="6">
    <source>
        <dbReference type="ARBA" id="ARBA00022747"/>
    </source>
</evidence>
<evidence type="ECO:0000313" key="13">
    <source>
        <dbReference type="Proteomes" id="UP000006622"/>
    </source>
</evidence>
<dbReference type="PANTHER" id="PTHR30195:SF15">
    <property type="entry name" value="TYPE I RESTRICTION ENZYME HINDI ENDONUCLEASE SUBUNIT"/>
    <property type="match status" value="1"/>
</dbReference>
<keyword evidence="6" id="KW-0680">Restriction system</keyword>
<dbReference type="GO" id="GO:0009307">
    <property type="term" value="P:DNA restriction-modification system"/>
    <property type="evidence" value="ECO:0007669"/>
    <property type="project" value="UniProtKB-KW"/>
</dbReference>
<keyword evidence="9" id="KW-0067">ATP-binding</keyword>
<dbReference type="EC" id="3.1.21.3" evidence="3"/>
<evidence type="ECO:0000313" key="12">
    <source>
        <dbReference type="EMBL" id="AEH61279.1"/>
    </source>
</evidence>
<dbReference type="Pfam" id="PF04313">
    <property type="entry name" value="HSDR_N"/>
    <property type="match status" value="1"/>
</dbReference>
<feature type="domain" description="Helicase ATP-binding" evidence="11">
    <location>
        <begin position="289"/>
        <end position="469"/>
    </location>
</feature>
<dbReference type="Proteomes" id="UP000006622">
    <property type="component" value="Chromosome"/>
</dbReference>
<dbReference type="Pfam" id="PF18766">
    <property type="entry name" value="SWI2_SNF2"/>
    <property type="match status" value="1"/>
</dbReference>
<dbReference type="STRING" id="679901.Mzhil_1435"/>
<dbReference type="SMART" id="SM00487">
    <property type="entry name" value="DEXDc"/>
    <property type="match status" value="1"/>
</dbReference>
<dbReference type="InterPro" id="IPR007409">
    <property type="entry name" value="Restrct_endonuc_type1_HsdR_N"/>
</dbReference>
<dbReference type="CDD" id="cd18800">
    <property type="entry name" value="SF2_C_EcoR124I-like"/>
    <property type="match status" value="1"/>
</dbReference>
<dbReference type="CDD" id="cd18030">
    <property type="entry name" value="DEXHc_RE_I_HsdR"/>
    <property type="match status" value="1"/>
</dbReference>
<dbReference type="InterPro" id="IPR040980">
    <property type="entry name" value="SWI2_SNF2"/>
</dbReference>
<keyword evidence="7" id="KW-0255">Endonuclease</keyword>
<dbReference type="InterPro" id="IPR004473">
    <property type="entry name" value="Restrct_endonuc_typeI_HsdR"/>
</dbReference>
<dbReference type="Gene3D" id="3.90.1570.50">
    <property type="match status" value="1"/>
</dbReference>
<keyword evidence="13" id="KW-1185">Reference proteome</keyword>
<protein>
    <recommendedName>
        <fullName evidence="3">type I site-specific deoxyribonuclease</fullName>
        <ecNumber evidence="3">3.1.21.3</ecNumber>
    </recommendedName>
</protein>
<dbReference type="InterPro" id="IPR055180">
    <property type="entry name" value="HsdR_RecA-like_helicase_dom_2"/>
</dbReference>
<dbReference type="REBASE" id="37314">
    <property type="entry name" value="Mzh4017ORF1432P"/>
</dbReference>
<dbReference type="NCBIfam" id="TIGR00348">
    <property type="entry name" value="hsdR"/>
    <property type="match status" value="1"/>
</dbReference>
<dbReference type="PROSITE" id="PS51192">
    <property type="entry name" value="HELICASE_ATP_BIND_1"/>
    <property type="match status" value="1"/>
</dbReference>
<evidence type="ECO:0000256" key="9">
    <source>
        <dbReference type="ARBA" id="ARBA00022840"/>
    </source>
</evidence>
<evidence type="ECO:0000256" key="5">
    <source>
        <dbReference type="ARBA" id="ARBA00022741"/>
    </source>
</evidence>
<dbReference type="InterPro" id="IPR014001">
    <property type="entry name" value="Helicase_ATP-bd"/>
</dbReference>
<evidence type="ECO:0000256" key="2">
    <source>
        <dbReference type="ARBA" id="ARBA00008598"/>
    </source>
</evidence>
<evidence type="ECO:0000256" key="8">
    <source>
        <dbReference type="ARBA" id="ARBA00022801"/>
    </source>
</evidence>
<dbReference type="GO" id="GO:0003677">
    <property type="term" value="F:DNA binding"/>
    <property type="evidence" value="ECO:0007669"/>
    <property type="project" value="UniProtKB-KW"/>
</dbReference>
<dbReference type="AlphaFoldDB" id="F7XNS8"/>
<dbReference type="EMBL" id="CP002101">
    <property type="protein sequence ID" value="AEH61279.1"/>
    <property type="molecule type" value="Genomic_DNA"/>
</dbReference>
<dbReference type="GO" id="GO:0120545">
    <property type="term" value="F:nucleic acid conformation isomerase activity"/>
    <property type="evidence" value="ECO:0007669"/>
    <property type="project" value="UniProtKB-ARBA"/>
</dbReference>
<dbReference type="CDD" id="cd22332">
    <property type="entry name" value="HsdR_N"/>
    <property type="match status" value="1"/>
</dbReference>
<comment type="similarity">
    <text evidence="2">Belongs to the HsdR family.</text>
</comment>
<accession>F7XNS8</accession>
<evidence type="ECO:0000256" key="3">
    <source>
        <dbReference type="ARBA" id="ARBA00012654"/>
    </source>
</evidence>
<dbReference type="Pfam" id="PF11867">
    <property type="entry name" value="T1RH-like_C"/>
    <property type="match status" value="1"/>
</dbReference>
<name>F7XNS8_METZD</name>
<evidence type="ECO:0000256" key="1">
    <source>
        <dbReference type="ARBA" id="ARBA00000851"/>
    </source>
</evidence>